<keyword evidence="4 10" id="KW-0812">Transmembrane</keyword>
<dbReference type="RefSeq" id="WP_280654453.1">
    <property type="nucleotide sequence ID" value="NZ_JANQDH010000051.1"/>
</dbReference>
<keyword evidence="6 10" id="KW-0472">Membrane</keyword>
<dbReference type="SMART" id="SM00283">
    <property type="entry name" value="MA"/>
    <property type="match status" value="1"/>
</dbReference>
<dbReference type="GO" id="GO:0007165">
    <property type="term" value="P:signal transduction"/>
    <property type="evidence" value="ECO:0007669"/>
    <property type="project" value="UniProtKB-KW"/>
</dbReference>
<dbReference type="SUPFAM" id="SSF58104">
    <property type="entry name" value="Methyl-accepting chemotaxis protein (MCP) signaling domain"/>
    <property type="match status" value="1"/>
</dbReference>
<evidence type="ECO:0000256" key="6">
    <source>
        <dbReference type="ARBA" id="ARBA00023136"/>
    </source>
</evidence>
<dbReference type="InterPro" id="IPR033479">
    <property type="entry name" value="dCache_1"/>
</dbReference>
<keyword evidence="2" id="KW-1003">Cell membrane</keyword>
<accession>A0AA43GS68</accession>
<organism evidence="13 14">
    <name type="scientific">Chrysosporum bergii ANA360D</name>
    <dbReference type="NCBI Taxonomy" id="617107"/>
    <lineage>
        <taxon>Bacteria</taxon>
        <taxon>Bacillati</taxon>
        <taxon>Cyanobacteriota</taxon>
        <taxon>Cyanophyceae</taxon>
        <taxon>Nostocales</taxon>
        <taxon>Nodulariaceae</taxon>
        <taxon>Chrysosporum</taxon>
    </lineage>
</organism>
<evidence type="ECO:0000256" key="10">
    <source>
        <dbReference type="SAM" id="Phobius"/>
    </source>
</evidence>
<keyword evidence="14" id="KW-1185">Reference proteome</keyword>
<evidence type="ECO:0000256" key="5">
    <source>
        <dbReference type="ARBA" id="ARBA00022989"/>
    </source>
</evidence>
<dbReference type="PROSITE" id="PS50111">
    <property type="entry name" value="CHEMOTAXIS_TRANSDUC_2"/>
    <property type="match status" value="1"/>
</dbReference>
<dbReference type="Proteomes" id="UP001159387">
    <property type="component" value="Unassembled WGS sequence"/>
</dbReference>
<dbReference type="AlphaFoldDB" id="A0AA43GS68"/>
<feature type="transmembrane region" description="Helical" evidence="10">
    <location>
        <begin position="63"/>
        <end position="85"/>
    </location>
</feature>
<keyword evidence="5 10" id="KW-1133">Transmembrane helix</keyword>
<dbReference type="CDD" id="cd06225">
    <property type="entry name" value="HAMP"/>
    <property type="match status" value="1"/>
</dbReference>
<dbReference type="PANTHER" id="PTHR32089">
    <property type="entry name" value="METHYL-ACCEPTING CHEMOTAXIS PROTEIN MCPB"/>
    <property type="match status" value="1"/>
</dbReference>
<gene>
    <name evidence="13" type="ORF">NWP17_08395</name>
</gene>
<dbReference type="FunFam" id="1.10.287.950:FF:000001">
    <property type="entry name" value="Methyl-accepting chemotaxis sensory transducer"/>
    <property type="match status" value="1"/>
</dbReference>
<comment type="subcellular location">
    <subcellularLocation>
        <location evidence="1">Cell membrane</location>
        <topology evidence="1">Multi-pass membrane protein</topology>
    </subcellularLocation>
</comment>
<reference evidence="13 14" key="1">
    <citation type="journal article" date="2023" name="J. Phycol.">
        <title>Chrysosporum ovalisporum is synonymous with the true-branching cyanobacterium Umezakia natans (Nostocales/Aphanizomenonaceae).</title>
        <authorList>
            <person name="McGregor G.B."/>
            <person name="Sendall B.C."/>
            <person name="Niiyama Y."/>
            <person name="Tuji A."/>
            <person name="Willis A."/>
        </authorList>
    </citation>
    <scope>NUCLEOTIDE SEQUENCE [LARGE SCALE GENOMIC DNA]</scope>
    <source>
        <strain evidence="13 14">ANA360D</strain>
    </source>
</reference>
<dbReference type="Gene3D" id="1.10.287.950">
    <property type="entry name" value="Methyl-accepting chemotaxis protein"/>
    <property type="match status" value="1"/>
</dbReference>
<dbReference type="SUPFAM" id="SSF158472">
    <property type="entry name" value="HAMP domain-like"/>
    <property type="match status" value="1"/>
</dbReference>
<dbReference type="SMART" id="SM00304">
    <property type="entry name" value="HAMP"/>
    <property type="match status" value="2"/>
</dbReference>
<dbReference type="InterPro" id="IPR003660">
    <property type="entry name" value="HAMP_dom"/>
</dbReference>
<evidence type="ECO:0000256" key="1">
    <source>
        <dbReference type="ARBA" id="ARBA00004651"/>
    </source>
</evidence>
<dbReference type="PROSITE" id="PS50885">
    <property type="entry name" value="HAMP"/>
    <property type="match status" value="2"/>
</dbReference>
<dbReference type="GO" id="GO:0006935">
    <property type="term" value="P:chemotaxis"/>
    <property type="evidence" value="ECO:0007669"/>
    <property type="project" value="UniProtKB-KW"/>
</dbReference>
<evidence type="ECO:0000256" key="4">
    <source>
        <dbReference type="ARBA" id="ARBA00022692"/>
    </source>
</evidence>
<dbReference type="Gene3D" id="3.30.450.20">
    <property type="entry name" value="PAS domain"/>
    <property type="match status" value="2"/>
</dbReference>
<dbReference type="EMBL" id="JANQDH010000051">
    <property type="protein sequence ID" value="MDH6060455.1"/>
    <property type="molecule type" value="Genomic_DNA"/>
</dbReference>
<dbReference type="Pfam" id="PF00672">
    <property type="entry name" value="HAMP"/>
    <property type="match status" value="1"/>
</dbReference>
<evidence type="ECO:0000259" key="11">
    <source>
        <dbReference type="PROSITE" id="PS50111"/>
    </source>
</evidence>
<evidence type="ECO:0000313" key="14">
    <source>
        <dbReference type="Proteomes" id="UP001159387"/>
    </source>
</evidence>
<feature type="domain" description="HAMP" evidence="12">
    <location>
        <begin position="355"/>
        <end position="407"/>
    </location>
</feature>
<keyword evidence="7 9" id="KW-0807">Transducer</keyword>
<comment type="caution">
    <text evidence="13">The sequence shown here is derived from an EMBL/GenBank/DDBJ whole genome shotgun (WGS) entry which is preliminary data.</text>
</comment>
<sequence>MFNGDKKAKSGQSKKETSFILRGKVTKIKVELLGNNQKQTANNYHGDYVVGYIQRLSLSKKMAILAIAITILPTLAMGAIAYGLAHKSMTKQINQSHQATATKLTEQINRLILGGYKDVQIISQSPFFTNTLVKTNTTIADQQSFLDNFVKTHKAYDSIAIFDNGQKLIVKSTGTPVNNHSKIAALIKETRQKDTPVISQPEKAAINITAPVKDAVTGQTIAVVIATMPLKYLTEATKNYSSSGSQYYLLDSSGQVFLSSETELLDGGYPDLGKLIPAKQFDAFTKIEKINHNLRLISYVPSGKIQGLPDLNWQLVLTTDTAIAFTPEKQLWQTITIVTVILALVAAAMAVWLAKAITQPILNVGLALSKLAEGELDTRWHTSRQDEFKVISNKFNQIAAQLQVLTEQQALKNIGEKDSDETLQKQLTELLNQVETAANGDLTVRAEVTSGVIGTVADFFNSIVEGLRDIVTQVKETATEVNTAIGDNESAISQLAEDAVTQAAEINRTLDAVDQMTNFIKSIAENAQEAAIIANNAAHTATKTGEAMDLTVQNILGLRETVGDTAKKVKRLGESSQQISRVVSLINQIATQTNLLAINASIEAARAGEEGQGFAVVAEEVGELAIRSASATQEIEQIVANIQRETNTVVLAMEVGNSQVMEGTQIVEEAKQSLSQILEVSRKIDFLLQSISTATASQLQTSQAVSELMQDIGAIAQRTSESSHVVSKSLHQTVEISQQLQKTITTFKVS</sequence>
<dbReference type="Pfam" id="PF00015">
    <property type="entry name" value="MCPsignal"/>
    <property type="match status" value="1"/>
</dbReference>
<feature type="domain" description="Methyl-accepting transducer" evidence="11">
    <location>
        <begin position="477"/>
        <end position="713"/>
    </location>
</feature>
<feature type="domain" description="HAMP" evidence="12">
    <location>
        <begin position="421"/>
        <end position="472"/>
    </location>
</feature>
<dbReference type="GO" id="GO:0005886">
    <property type="term" value="C:plasma membrane"/>
    <property type="evidence" value="ECO:0007669"/>
    <property type="project" value="UniProtKB-SubCell"/>
</dbReference>
<dbReference type="InterPro" id="IPR004089">
    <property type="entry name" value="MCPsignal_dom"/>
</dbReference>
<evidence type="ECO:0000256" key="8">
    <source>
        <dbReference type="ARBA" id="ARBA00029447"/>
    </source>
</evidence>
<feature type="transmembrane region" description="Helical" evidence="10">
    <location>
        <begin position="331"/>
        <end position="354"/>
    </location>
</feature>
<dbReference type="CDD" id="cd11386">
    <property type="entry name" value="MCP_signal"/>
    <property type="match status" value="1"/>
</dbReference>
<evidence type="ECO:0000256" key="7">
    <source>
        <dbReference type="ARBA" id="ARBA00023224"/>
    </source>
</evidence>
<name>A0AA43GS68_9CYAN</name>
<proteinExistence type="inferred from homology"/>
<dbReference type="Gene3D" id="6.10.340.10">
    <property type="match status" value="1"/>
</dbReference>
<evidence type="ECO:0000256" key="3">
    <source>
        <dbReference type="ARBA" id="ARBA00022500"/>
    </source>
</evidence>
<dbReference type="PANTHER" id="PTHR32089:SF114">
    <property type="entry name" value="METHYL-ACCEPTING CHEMOTAXIS PROTEIN MCPB"/>
    <property type="match status" value="1"/>
</dbReference>
<dbReference type="Pfam" id="PF02743">
    <property type="entry name" value="dCache_1"/>
    <property type="match status" value="1"/>
</dbReference>
<evidence type="ECO:0000259" key="12">
    <source>
        <dbReference type="PROSITE" id="PS50885"/>
    </source>
</evidence>
<comment type="similarity">
    <text evidence="8">Belongs to the methyl-accepting chemotaxis (MCP) protein family.</text>
</comment>
<evidence type="ECO:0000256" key="2">
    <source>
        <dbReference type="ARBA" id="ARBA00022475"/>
    </source>
</evidence>
<evidence type="ECO:0000313" key="13">
    <source>
        <dbReference type="EMBL" id="MDH6060455.1"/>
    </source>
</evidence>
<protein>
    <submittedName>
        <fullName evidence="13">Methyl-accepting chemotaxis protein</fullName>
    </submittedName>
</protein>
<evidence type="ECO:0000256" key="9">
    <source>
        <dbReference type="PROSITE-ProRule" id="PRU00284"/>
    </source>
</evidence>
<keyword evidence="3" id="KW-0145">Chemotaxis</keyword>